<dbReference type="Proteomes" id="UP000469734">
    <property type="component" value="Unassembled WGS sequence"/>
</dbReference>
<evidence type="ECO:0008006" key="4">
    <source>
        <dbReference type="Google" id="ProtNLM"/>
    </source>
</evidence>
<feature type="chain" id="PRO_5031307494" description="Peptidase A2 domain-containing protein" evidence="1">
    <location>
        <begin position="20"/>
        <end position="513"/>
    </location>
</feature>
<dbReference type="Gene3D" id="2.40.70.10">
    <property type="entry name" value="Acid Proteases"/>
    <property type="match status" value="2"/>
</dbReference>
<organism evidence="2 3">
    <name type="scientific">Duganella margarita</name>
    <dbReference type="NCBI Taxonomy" id="2692170"/>
    <lineage>
        <taxon>Bacteria</taxon>
        <taxon>Pseudomonadati</taxon>
        <taxon>Pseudomonadota</taxon>
        <taxon>Betaproteobacteria</taxon>
        <taxon>Burkholderiales</taxon>
        <taxon>Oxalobacteraceae</taxon>
        <taxon>Telluria group</taxon>
        <taxon>Duganella</taxon>
    </lineage>
</organism>
<dbReference type="EMBL" id="WWCR01000001">
    <property type="protein sequence ID" value="MYM70825.1"/>
    <property type="molecule type" value="Genomic_DNA"/>
</dbReference>
<dbReference type="AlphaFoldDB" id="A0A7X4KEZ7"/>
<keyword evidence="1" id="KW-0732">Signal</keyword>
<gene>
    <name evidence="2" type="ORF">GTP56_01265</name>
</gene>
<dbReference type="InterPro" id="IPR034122">
    <property type="entry name" value="Retropepsin-like_bacterial"/>
</dbReference>
<dbReference type="InterPro" id="IPR021109">
    <property type="entry name" value="Peptidase_aspartic_dom_sf"/>
</dbReference>
<reference evidence="2 3" key="1">
    <citation type="submission" date="2019-12" db="EMBL/GenBank/DDBJ databases">
        <title>Novel species isolated from a subtropical stream in China.</title>
        <authorList>
            <person name="Lu H."/>
        </authorList>
    </citation>
    <scope>NUCLEOTIDE SEQUENCE [LARGE SCALE GENOMIC DNA]</scope>
    <source>
        <strain evidence="2 3">FT134W</strain>
    </source>
</reference>
<evidence type="ECO:0000313" key="3">
    <source>
        <dbReference type="Proteomes" id="UP000469734"/>
    </source>
</evidence>
<proteinExistence type="predicted"/>
<feature type="signal peptide" evidence="1">
    <location>
        <begin position="1"/>
        <end position="19"/>
    </location>
</feature>
<name>A0A7X4KEZ7_9BURK</name>
<dbReference type="RefSeq" id="WP_161048685.1">
    <property type="nucleotide sequence ID" value="NZ_WWCR01000001.1"/>
</dbReference>
<dbReference type="Pfam" id="PF13650">
    <property type="entry name" value="Asp_protease_2"/>
    <property type="match status" value="1"/>
</dbReference>
<protein>
    <recommendedName>
        <fullName evidence="4">Peptidase A2 domain-containing protein</fullName>
    </recommendedName>
</protein>
<evidence type="ECO:0000313" key="2">
    <source>
        <dbReference type="EMBL" id="MYM70825.1"/>
    </source>
</evidence>
<comment type="caution">
    <text evidence="2">The sequence shown here is derived from an EMBL/GenBank/DDBJ whole genome shotgun (WGS) entry which is preliminary data.</text>
</comment>
<sequence>MKWLGIGVLSLWWALCGQAAASQAPAVWLDQARQAIGGQAWSRIGTQSYHYTYQHTDDADSGEGSGLIDFSGGRFAARIVFNPVSVYAYGMDGHVAWSEDLDILSVRAAAADRSELYRQSYGYWFAHGRLAKAVLLGQHRYAGRRYQVISVTPRDGQPFDFWINTANQRVERRAERIDGVDTIIDYANFRRVGKVWLPFEERRSRDGAGHAALVRLHHVAVNVPLPPADLATPEPKRIGGFAGPGAALTIPFEDCENHICVPVMLNGAGPFRFVLDTGARNVMASHVFKQLQLTAKGNVMVAGMGPGADQGIATEVVRTSLGGLSLDRQDFVVLSVLDQIGVDGMLGYEWFARCPILIDYAAHRLTLYEPEAFHYTGSAPATPLYFDRRSARVDGVLDGIPGRFGIDTGSYVSLTLSKAFIDQFSLMQKYAAKVDGNIMILGAGGTTELATAHGSLFQLAGVDVAQPALELSLDARGVVGGANFAGNIGSGLMKQLKILLDYRHRQVYMERNN</sequence>
<dbReference type="CDD" id="cd05483">
    <property type="entry name" value="retropepsin_like_bacteria"/>
    <property type="match status" value="1"/>
</dbReference>
<evidence type="ECO:0000256" key="1">
    <source>
        <dbReference type="SAM" id="SignalP"/>
    </source>
</evidence>
<accession>A0A7X4KEZ7</accession>